<dbReference type="AlphaFoldDB" id="A0A9J6BE19"/>
<comment type="caution">
    <text evidence="1">The sequence shown here is derived from an EMBL/GenBank/DDBJ whole genome shotgun (WGS) entry which is preliminary data.</text>
</comment>
<proteinExistence type="predicted"/>
<protein>
    <submittedName>
        <fullName evidence="1">Uncharacterized protein</fullName>
    </submittedName>
</protein>
<organism evidence="1 2">
    <name type="scientific">Polypedilum vanderplanki</name>
    <name type="common">Sleeping chironomid midge</name>
    <dbReference type="NCBI Taxonomy" id="319348"/>
    <lineage>
        <taxon>Eukaryota</taxon>
        <taxon>Metazoa</taxon>
        <taxon>Ecdysozoa</taxon>
        <taxon>Arthropoda</taxon>
        <taxon>Hexapoda</taxon>
        <taxon>Insecta</taxon>
        <taxon>Pterygota</taxon>
        <taxon>Neoptera</taxon>
        <taxon>Endopterygota</taxon>
        <taxon>Diptera</taxon>
        <taxon>Nematocera</taxon>
        <taxon>Chironomoidea</taxon>
        <taxon>Chironomidae</taxon>
        <taxon>Chironominae</taxon>
        <taxon>Polypedilum</taxon>
        <taxon>Polypedilum</taxon>
    </lineage>
</organism>
<dbReference type="Proteomes" id="UP001107558">
    <property type="component" value="Chromosome 4"/>
</dbReference>
<reference evidence="1" key="1">
    <citation type="submission" date="2021-03" db="EMBL/GenBank/DDBJ databases">
        <title>Chromosome level genome of the anhydrobiotic midge Polypedilum vanderplanki.</title>
        <authorList>
            <person name="Yoshida Y."/>
            <person name="Kikawada T."/>
            <person name="Gusev O."/>
        </authorList>
    </citation>
    <scope>NUCLEOTIDE SEQUENCE</scope>
    <source>
        <strain evidence="1">NIAS01</strain>
        <tissue evidence="1">Whole body or cell culture</tissue>
    </source>
</reference>
<gene>
    <name evidence="1" type="ORF">PVAND_016069</name>
</gene>
<dbReference type="EMBL" id="JADBJN010000004">
    <property type="protein sequence ID" value="KAG5668116.1"/>
    <property type="molecule type" value="Genomic_DNA"/>
</dbReference>
<evidence type="ECO:0000313" key="1">
    <source>
        <dbReference type="EMBL" id="KAG5668116.1"/>
    </source>
</evidence>
<sequence>MHKKLGSFADESDENQIYKIFKIMSETNEICLDEKLKLKEYGNNKVPFELVKKSITAAITLCNAEQNMLLDSSFHVVYEILKPLIDDTFDINCLKAILHEYDPQSNFLQGFEINQQKLDECKNNNKMKVLIEMSEKEANEVCGPELNDSIIENFKMAIIVKSFEKNSESFNEEKMKQRSIELKNYEKSLKCFLEQLN</sequence>
<accession>A0A9J6BE19</accession>
<keyword evidence="2" id="KW-1185">Reference proteome</keyword>
<evidence type="ECO:0000313" key="2">
    <source>
        <dbReference type="Proteomes" id="UP001107558"/>
    </source>
</evidence>
<name>A0A9J6BE19_POLVA</name>